<dbReference type="Proteomes" id="UP000183983">
    <property type="component" value="Unassembled WGS sequence"/>
</dbReference>
<dbReference type="STRING" id="1190415.SAMN05216593_101537"/>
<organism evidence="2 3">
    <name type="scientific">Pseudomonas asturiensis</name>
    <dbReference type="NCBI Taxonomy" id="1190415"/>
    <lineage>
        <taxon>Bacteria</taxon>
        <taxon>Pseudomonadati</taxon>
        <taxon>Pseudomonadota</taxon>
        <taxon>Gammaproteobacteria</taxon>
        <taxon>Pseudomonadales</taxon>
        <taxon>Pseudomonadaceae</taxon>
        <taxon>Pseudomonas</taxon>
    </lineage>
</organism>
<feature type="compositionally biased region" description="Polar residues" evidence="1">
    <location>
        <begin position="8"/>
        <end position="17"/>
    </location>
</feature>
<evidence type="ECO:0000313" key="3">
    <source>
        <dbReference type="Proteomes" id="UP000183983"/>
    </source>
</evidence>
<gene>
    <name evidence="2" type="ORF">SAMN05216593_101537</name>
</gene>
<accession>A0A1M7JT53</accession>
<dbReference type="EMBL" id="FRDA01000001">
    <property type="protein sequence ID" value="SHM56212.1"/>
    <property type="molecule type" value="Genomic_DNA"/>
</dbReference>
<evidence type="ECO:0000256" key="1">
    <source>
        <dbReference type="SAM" id="MobiDB-lite"/>
    </source>
</evidence>
<reference evidence="2 3" key="1">
    <citation type="submission" date="2016-11" db="EMBL/GenBank/DDBJ databases">
        <authorList>
            <person name="Jaros S."/>
            <person name="Januszkiewicz K."/>
            <person name="Wedrychowicz H."/>
        </authorList>
    </citation>
    <scope>NUCLEOTIDE SEQUENCE [LARGE SCALE GENOMIC DNA]</scope>
    <source>
        <strain evidence="2 3">LMG 26898</strain>
    </source>
</reference>
<proteinExistence type="predicted"/>
<sequence length="54" mass="5747">MPSHDETQSCSLQSSPAKKTWVTPELQDQSVKSITEGVKSVDPSEFSPSIGPAS</sequence>
<name>A0A1M7JT53_9PSED</name>
<dbReference type="AlphaFoldDB" id="A0A1M7JT53"/>
<protein>
    <submittedName>
        <fullName evidence="2">Uncharacterized protein</fullName>
    </submittedName>
</protein>
<feature type="region of interest" description="Disordered" evidence="1">
    <location>
        <begin position="1"/>
        <end position="54"/>
    </location>
</feature>
<evidence type="ECO:0000313" key="2">
    <source>
        <dbReference type="EMBL" id="SHM56212.1"/>
    </source>
</evidence>